<dbReference type="InterPro" id="IPR036250">
    <property type="entry name" value="AcylCo_DH-like_C"/>
</dbReference>
<dbReference type="InterPro" id="IPR046373">
    <property type="entry name" value="Acyl-CoA_Oxase/DH_mid-dom_sf"/>
</dbReference>
<dbReference type="CDD" id="cd00567">
    <property type="entry name" value="ACAD"/>
    <property type="match status" value="1"/>
</dbReference>
<comment type="similarity">
    <text evidence="2 5">Belongs to the acyl-CoA dehydrogenase family.</text>
</comment>
<keyword evidence="10" id="KW-1185">Reference proteome</keyword>
<evidence type="ECO:0000259" key="8">
    <source>
        <dbReference type="Pfam" id="PF02771"/>
    </source>
</evidence>
<evidence type="ECO:0000256" key="4">
    <source>
        <dbReference type="ARBA" id="ARBA00022827"/>
    </source>
</evidence>
<name>A0A0B5ES20_STRA4</name>
<evidence type="ECO:0000313" key="9">
    <source>
        <dbReference type="EMBL" id="AJE81551.1"/>
    </source>
</evidence>
<evidence type="ECO:0000313" key="10">
    <source>
        <dbReference type="Proteomes" id="UP000031523"/>
    </source>
</evidence>
<keyword evidence="4 5" id="KW-0274">FAD</keyword>
<dbReference type="KEGG" id="sals:SLNWT_1175"/>
<dbReference type="FunFam" id="1.10.540.10:FF:000037">
    <property type="entry name" value="Acyl-CoA dehydrogenase"/>
    <property type="match status" value="1"/>
</dbReference>
<feature type="domain" description="Acyl-CoA dehydrogenase/oxidase C-terminal" evidence="6">
    <location>
        <begin position="242"/>
        <end position="390"/>
    </location>
</feature>
<keyword evidence="5" id="KW-0560">Oxidoreductase</keyword>
<dbReference type="InterPro" id="IPR009075">
    <property type="entry name" value="AcylCo_DH/oxidase_C"/>
</dbReference>
<dbReference type="GO" id="GO:0050660">
    <property type="term" value="F:flavin adenine dinucleotide binding"/>
    <property type="evidence" value="ECO:0007669"/>
    <property type="project" value="InterPro"/>
</dbReference>
<comment type="cofactor">
    <cofactor evidence="1 5">
        <name>FAD</name>
        <dbReference type="ChEBI" id="CHEBI:57692"/>
    </cofactor>
</comment>
<dbReference type="Pfam" id="PF00441">
    <property type="entry name" value="Acyl-CoA_dh_1"/>
    <property type="match status" value="1"/>
</dbReference>
<dbReference type="Gene3D" id="1.20.140.10">
    <property type="entry name" value="Butyryl-CoA Dehydrogenase, subunit A, domain 3"/>
    <property type="match status" value="1"/>
</dbReference>
<dbReference type="InterPro" id="IPR009100">
    <property type="entry name" value="AcylCoA_DH/oxidase_NM_dom_sf"/>
</dbReference>
<evidence type="ECO:0000259" key="6">
    <source>
        <dbReference type="Pfam" id="PF00441"/>
    </source>
</evidence>
<feature type="domain" description="Acyl-CoA dehydrogenase/oxidase N-terminal" evidence="8">
    <location>
        <begin position="18"/>
        <end position="128"/>
    </location>
</feature>
<proteinExistence type="inferred from homology"/>
<dbReference type="InterPro" id="IPR037069">
    <property type="entry name" value="AcylCoA_DH/ox_N_sf"/>
</dbReference>
<dbReference type="PANTHER" id="PTHR43884:SF19">
    <property type="entry name" value="ACYL-COA DEHYDROGENASE FADE4-RELATED"/>
    <property type="match status" value="1"/>
</dbReference>
<feature type="domain" description="Acyl-CoA oxidase/dehydrogenase middle" evidence="7">
    <location>
        <begin position="134"/>
        <end position="230"/>
    </location>
</feature>
<dbReference type="PANTHER" id="PTHR43884">
    <property type="entry name" value="ACYL-COA DEHYDROGENASE"/>
    <property type="match status" value="1"/>
</dbReference>
<evidence type="ECO:0000256" key="5">
    <source>
        <dbReference type="RuleBase" id="RU362125"/>
    </source>
</evidence>
<protein>
    <submittedName>
        <fullName evidence="9">Acyl-CoA dehydrogenase</fullName>
    </submittedName>
</protein>
<accession>A0A0B5ES20</accession>
<dbReference type="Gene3D" id="2.40.110.10">
    <property type="entry name" value="Butyryl-CoA Dehydrogenase, subunit A, domain 2"/>
    <property type="match status" value="1"/>
</dbReference>
<evidence type="ECO:0000256" key="1">
    <source>
        <dbReference type="ARBA" id="ARBA00001974"/>
    </source>
</evidence>
<dbReference type="SUPFAM" id="SSF47203">
    <property type="entry name" value="Acyl-CoA dehydrogenase C-terminal domain-like"/>
    <property type="match status" value="1"/>
</dbReference>
<sequence>MSATPTAPPPSLRPYLTARHDLLWQEADAFAAEHIAPRAARMEAAPGKVERKAADLMAARGWFAVTVPAAFGGLDAGHVARTILIHRIARVSAAAAAILQATLIPVGALLHFATYEQKGRWLPRVADGSLLLSIGVTEPLAGGHIGGMATTAERAGHEWVITGSKIHIGNSHLAGAHLVVARTAGPRVSTSQALTAFMVEADRPGLSVPGHQAALGLHGFSAGRLDLDHVRVPEDAMVGEVGQGLAVAQSSSILYGRSNLAAVSLGIHEAVVDTTTTRLKTRPRYRGTLSDLPVLRDRIGAMEARLRAGRILAYQAVHLLDQGLPCDADLINSKYLGHQWAAQSTQDAMELHGAHALDGAYVLQRFWRDIQHTYPPAGTGEVQRIRLADAAFDEDHIQWSERLAAEAAWARPGPTAA</sequence>
<dbReference type="PIRSF" id="PIRSF016578">
    <property type="entry name" value="HsaA"/>
    <property type="match status" value="1"/>
</dbReference>
<gene>
    <name evidence="9" type="ORF">SLNWT_1175</name>
</gene>
<dbReference type="GO" id="GO:0005886">
    <property type="term" value="C:plasma membrane"/>
    <property type="evidence" value="ECO:0007669"/>
    <property type="project" value="TreeGrafter"/>
</dbReference>
<dbReference type="Gene3D" id="1.10.540.10">
    <property type="entry name" value="Acyl-CoA dehydrogenase/oxidase, N-terminal domain"/>
    <property type="match status" value="1"/>
</dbReference>
<dbReference type="InterPro" id="IPR013786">
    <property type="entry name" value="AcylCoA_DH/ox_N"/>
</dbReference>
<dbReference type="AlphaFoldDB" id="A0A0B5ES20"/>
<evidence type="ECO:0000256" key="3">
    <source>
        <dbReference type="ARBA" id="ARBA00022630"/>
    </source>
</evidence>
<reference evidence="9 10" key="1">
    <citation type="submission" date="2015-01" db="EMBL/GenBank/DDBJ databases">
        <title>Enhanced salinomycin production by adjusting the supply of polyketide extender units in Streptomyce albus DSM 41398.</title>
        <authorList>
            <person name="Lu C."/>
        </authorList>
    </citation>
    <scope>NUCLEOTIDE SEQUENCE [LARGE SCALE GENOMIC DNA]</scope>
    <source>
        <strain evidence="10">ATCC 21838 / DSM 41398 / FERM P-419 / JCM 4703 / NBRC 107858</strain>
    </source>
</reference>
<dbReference type="InterPro" id="IPR006091">
    <property type="entry name" value="Acyl-CoA_Oxase/DH_mid-dom"/>
</dbReference>
<dbReference type="Pfam" id="PF02770">
    <property type="entry name" value="Acyl-CoA_dh_M"/>
    <property type="match status" value="1"/>
</dbReference>
<dbReference type="FunFam" id="1.20.140.10:FF:000053">
    <property type="entry name" value="Acyl-CoA dehydrogenase"/>
    <property type="match status" value="1"/>
</dbReference>
<dbReference type="Pfam" id="PF02771">
    <property type="entry name" value="Acyl-CoA_dh_N"/>
    <property type="match status" value="1"/>
</dbReference>
<dbReference type="EMBL" id="CP010519">
    <property type="protein sequence ID" value="AJE81551.1"/>
    <property type="molecule type" value="Genomic_DNA"/>
</dbReference>
<evidence type="ECO:0000256" key="2">
    <source>
        <dbReference type="ARBA" id="ARBA00009347"/>
    </source>
</evidence>
<evidence type="ECO:0000259" key="7">
    <source>
        <dbReference type="Pfam" id="PF02770"/>
    </source>
</evidence>
<dbReference type="Proteomes" id="UP000031523">
    <property type="component" value="Chromosome"/>
</dbReference>
<dbReference type="GO" id="GO:0003995">
    <property type="term" value="F:acyl-CoA dehydrogenase activity"/>
    <property type="evidence" value="ECO:0007669"/>
    <property type="project" value="TreeGrafter"/>
</dbReference>
<keyword evidence="3 5" id="KW-0285">Flavoprotein</keyword>
<dbReference type="SUPFAM" id="SSF56645">
    <property type="entry name" value="Acyl-CoA dehydrogenase NM domain-like"/>
    <property type="match status" value="1"/>
</dbReference>
<organism evidence="9 10">
    <name type="scientific">Streptomyces albus (strain ATCC 21838 / DSM 41398 / FERM P-419 / JCM 4703 / NBRC 107858)</name>
    <dbReference type="NCBI Taxonomy" id="1081613"/>
    <lineage>
        <taxon>Bacteria</taxon>
        <taxon>Bacillati</taxon>
        <taxon>Actinomycetota</taxon>
        <taxon>Actinomycetes</taxon>
        <taxon>Kitasatosporales</taxon>
        <taxon>Streptomycetaceae</taxon>
        <taxon>Streptomyces</taxon>
    </lineage>
</organism>